<dbReference type="GO" id="GO:0004672">
    <property type="term" value="F:protein kinase activity"/>
    <property type="evidence" value="ECO:0007669"/>
    <property type="project" value="InterPro"/>
</dbReference>
<accession>A0AAQ3M860</accession>
<dbReference type="PANTHER" id="PTHR21310:SF48">
    <property type="entry name" value="AMINOGLYCOSIDE PHOSPHOTRANSFERASE DOMAIN-CONTAINING PROTEIN"/>
    <property type="match status" value="1"/>
</dbReference>
<dbReference type="EMBL" id="CP138588">
    <property type="protein sequence ID" value="WPH03070.1"/>
    <property type="molecule type" value="Genomic_DNA"/>
</dbReference>
<proteinExistence type="predicted"/>
<dbReference type="Pfam" id="PF01636">
    <property type="entry name" value="APH"/>
    <property type="match status" value="1"/>
</dbReference>
<dbReference type="CDD" id="cd05120">
    <property type="entry name" value="APH_ChoK_like"/>
    <property type="match status" value="1"/>
</dbReference>
<protein>
    <recommendedName>
        <fullName evidence="1">Protein kinase domain-containing protein</fullName>
    </recommendedName>
</protein>
<dbReference type="InterPro" id="IPR011009">
    <property type="entry name" value="Kinase-like_dom_sf"/>
</dbReference>
<dbReference type="Proteomes" id="UP001303373">
    <property type="component" value="Chromosome 9"/>
</dbReference>
<dbReference type="InterPro" id="IPR002575">
    <property type="entry name" value="Aminoglycoside_PTrfase"/>
</dbReference>
<evidence type="ECO:0000259" key="1">
    <source>
        <dbReference type="PROSITE" id="PS50011"/>
    </source>
</evidence>
<evidence type="ECO:0000313" key="3">
    <source>
        <dbReference type="Proteomes" id="UP001303373"/>
    </source>
</evidence>
<dbReference type="AlphaFoldDB" id="A0AAQ3M860"/>
<sequence length="277" mass="30897">MSDKIIPSISTILQSTSILSAPDASATVVRVGENFAVKYGASVSLLEAQNLDYVGKHSTVPVPEFYGTLTEESTGRNFIVMELVPGESLAKVWPSLTSSERCNVVGQIQQALSDLRGIPPDGYIGSLDRQACADGVFWSPDNLHDPSLSGPFETEDEMNQGILRRLESTESESYVAFLRTLFSATLHGHQIYFTHGDLQPKNILVERTSTATGGMTSLKIKIIDWEVSGWYPEYWEFCNATISGRFSPDWLETVQSIMPMYLHEYLVMQVIRHLLFY</sequence>
<dbReference type="InterPro" id="IPR000719">
    <property type="entry name" value="Prot_kinase_dom"/>
</dbReference>
<dbReference type="Gene3D" id="3.90.1200.10">
    <property type="match status" value="1"/>
</dbReference>
<keyword evidence="3" id="KW-1185">Reference proteome</keyword>
<reference evidence="2 3" key="1">
    <citation type="submission" date="2023-11" db="EMBL/GenBank/DDBJ databases">
        <title>An acidophilic fungus is an integral part of prey digestion in a carnivorous sundew plant.</title>
        <authorList>
            <person name="Tsai I.J."/>
        </authorList>
    </citation>
    <scope>NUCLEOTIDE SEQUENCE [LARGE SCALE GENOMIC DNA]</scope>
    <source>
        <strain evidence="2">169a</strain>
    </source>
</reference>
<gene>
    <name evidence="2" type="ORF">R9X50_00594400</name>
</gene>
<dbReference type="SUPFAM" id="SSF56112">
    <property type="entry name" value="Protein kinase-like (PK-like)"/>
    <property type="match status" value="1"/>
</dbReference>
<dbReference type="InterPro" id="IPR051678">
    <property type="entry name" value="AGP_Transferase"/>
</dbReference>
<dbReference type="PROSITE" id="PS50011">
    <property type="entry name" value="PROTEIN_KINASE_DOM"/>
    <property type="match status" value="1"/>
</dbReference>
<feature type="domain" description="Protein kinase" evidence="1">
    <location>
        <begin position="1"/>
        <end position="277"/>
    </location>
</feature>
<organism evidence="2 3">
    <name type="scientific">Acrodontium crateriforme</name>
    <dbReference type="NCBI Taxonomy" id="150365"/>
    <lineage>
        <taxon>Eukaryota</taxon>
        <taxon>Fungi</taxon>
        <taxon>Dikarya</taxon>
        <taxon>Ascomycota</taxon>
        <taxon>Pezizomycotina</taxon>
        <taxon>Dothideomycetes</taxon>
        <taxon>Dothideomycetidae</taxon>
        <taxon>Mycosphaerellales</taxon>
        <taxon>Teratosphaeriaceae</taxon>
        <taxon>Acrodontium</taxon>
    </lineage>
</organism>
<dbReference type="PANTHER" id="PTHR21310">
    <property type="entry name" value="AMINOGLYCOSIDE PHOSPHOTRANSFERASE-RELATED-RELATED"/>
    <property type="match status" value="1"/>
</dbReference>
<dbReference type="GO" id="GO:0005524">
    <property type="term" value="F:ATP binding"/>
    <property type="evidence" value="ECO:0007669"/>
    <property type="project" value="InterPro"/>
</dbReference>
<name>A0AAQ3M860_9PEZI</name>
<evidence type="ECO:0000313" key="2">
    <source>
        <dbReference type="EMBL" id="WPH03070.1"/>
    </source>
</evidence>